<evidence type="ECO:0000256" key="2">
    <source>
        <dbReference type="ARBA" id="ARBA00022573"/>
    </source>
</evidence>
<feature type="active site" description="Nucleophile" evidence="4">
    <location>
        <position position="336"/>
    </location>
</feature>
<dbReference type="CDD" id="cd05389">
    <property type="entry name" value="CobQ_N"/>
    <property type="match status" value="1"/>
</dbReference>
<dbReference type="Proteomes" id="UP000198034">
    <property type="component" value="Unassembled WGS sequence"/>
</dbReference>
<dbReference type="InterPro" id="IPR047045">
    <property type="entry name" value="CobQ_N"/>
</dbReference>
<evidence type="ECO:0000259" key="6">
    <source>
        <dbReference type="Pfam" id="PF07685"/>
    </source>
</evidence>
<keyword evidence="2 4" id="KW-0169">Cobalamin biosynthesis</keyword>
<dbReference type="InterPro" id="IPR011698">
    <property type="entry name" value="GATase_3"/>
</dbReference>
<evidence type="ECO:0000313" key="7">
    <source>
        <dbReference type="EMBL" id="OWP79383.1"/>
    </source>
</evidence>
<evidence type="ECO:0000313" key="8">
    <source>
        <dbReference type="Proteomes" id="UP000198034"/>
    </source>
</evidence>
<organism evidence="7 8">
    <name type="scientific">Flavobacterium columnare</name>
    <dbReference type="NCBI Taxonomy" id="996"/>
    <lineage>
        <taxon>Bacteria</taxon>
        <taxon>Pseudomonadati</taxon>
        <taxon>Bacteroidota</taxon>
        <taxon>Flavobacteriia</taxon>
        <taxon>Flavobacteriales</taxon>
        <taxon>Flavobacteriaceae</taxon>
        <taxon>Flavobacterium</taxon>
    </lineage>
</organism>
<dbReference type="InterPro" id="IPR029062">
    <property type="entry name" value="Class_I_gatase-like"/>
</dbReference>
<accession>A0A246GDM3</accession>
<dbReference type="Pfam" id="PF01656">
    <property type="entry name" value="CbiA"/>
    <property type="match status" value="1"/>
</dbReference>
<feature type="domain" description="CobQ/CobB/MinD/ParA nucleotide binding" evidence="5">
    <location>
        <begin position="7"/>
        <end position="235"/>
    </location>
</feature>
<dbReference type="GO" id="GO:0009236">
    <property type="term" value="P:cobalamin biosynthetic process"/>
    <property type="evidence" value="ECO:0007669"/>
    <property type="project" value="UniProtKB-UniRule"/>
</dbReference>
<gene>
    <name evidence="4" type="primary">cobQ</name>
    <name evidence="7" type="ORF">BWK62_02480</name>
</gene>
<dbReference type="InterPro" id="IPR004459">
    <property type="entry name" value="CobQ_synth"/>
</dbReference>
<feature type="domain" description="CobB/CobQ-like glutamine amidotransferase" evidence="6">
    <location>
        <begin position="257"/>
        <end position="439"/>
    </location>
</feature>
<sequence>MQKLRPIMFVGTASDVGKSIINTGFCRIFKQDGYTPAPFKSQNMSLNSFATPDGLEIGRAQAVQAEACGIACSTDMNPVLLKPTNDKSSQVVLNGKPLGNQSAFDYFMGNDKMELLKEAQAAYDRLSEKYNPIVLEGAGSISELNLKHRDITNMRMAKYANAMTFLIADIDRGGVFASVYGSIALLTPEEKALIKGIIINKFRGDARLFEEGKKIIEELCGIPVVGVVPYRGDIYIEEEDSVGLQHKRSATVDDKINIAVILLNRLSNYTDFNVLERQENVNLFYTKDPSEIEKADIVILPGSKNTISDLIDIKNNGVAKAIIKAYKNNKTVIGICGGYQMMGQIVEDPNHIEGTVESMSGLGILPIKTVLSSQKTTRQVQFQFKKYPEICEGYEIHMGISTMENEGFDLNCFDNDNKEGYYLSDTCWGTYIHGILDNEIVIQDLLSHTKKEVVATSFDYKTFKEEQYDLLAQHLREHIDIEYIYNVLKQTEI</sequence>
<comment type="similarity">
    <text evidence="4">Belongs to the CobB/CobQ family. CobQ subfamily.</text>
</comment>
<dbReference type="PROSITE" id="PS51274">
    <property type="entry name" value="GATASE_COBBQ"/>
    <property type="match status" value="1"/>
</dbReference>
<dbReference type="Gene3D" id="3.40.50.880">
    <property type="match status" value="1"/>
</dbReference>
<evidence type="ECO:0000256" key="4">
    <source>
        <dbReference type="HAMAP-Rule" id="MF_00028"/>
    </source>
</evidence>
<dbReference type="EMBL" id="MTCY01000004">
    <property type="protein sequence ID" value="OWP79383.1"/>
    <property type="molecule type" value="Genomic_DNA"/>
</dbReference>
<dbReference type="InterPro" id="IPR027417">
    <property type="entry name" value="P-loop_NTPase"/>
</dbReference>
<dbReference type="InterPro" id="IPR002586">
    <property type="entry name" value="CobQ/CobB/MinD/ParA_Nub-bd_dom"/>
</dbReference>
<dbReference type="NCBIfam" id="TIGR00313">
    <property type="entry name" value="cobQ"/>
    <property type="match status" value="1"/>
</dbReference>
<evidence type="ECO:0000259" key="5">
    <source>
        <dbReference type="Pfam" id="PF01656"/>
    </source>
</evidence>
<dbReference type="PANTHER" id="PTHR21343">
    <property type="entry name" value="DETHIOBIOTIN SYNTHETASE"/>
    <property type="match status" value="1"/>
</dbReference>
<comment type="caution">
    <text evidence="7">The sequence shown here is derived from an EMBL/GenBank/DDBJ whole genome shotgun (WGS) entry which is preliminary data.</text>
</comment>
<dbReference type="UniPathway" id="UPA00148"/>
<keyword evidence="3 4" id="KW-0315">Glutamine amidotransferase</keyword>
<comment type="pathway">
    <text evidence="1 4">Cofactor biosynthesis; adenosylcobalamin biosynthesis.</text>
</comment>
<dbReference type="InterPro" id="IPR033949">
    <property type="entry name" value="CobQ_GATase1"/>
</dbReference>
<dbReference type="GO" id="GO:0003824">
    <property type="term" value="F:catalytic activity"/>
    <property type="evidence" value="ECO:0007669"/>
    <property type="project" value="InterPro"/>
</dbReference>
<dbReference type="NCBIfam" id="NF001989">
    <property type="entry name" value="PRK00784.1"/>
    <property type="match status" value="1"/>
</dbReference>
<reference evidence="7 8" key="1">
    <citation type="journal article" date="2017" name="Infect. Genet. Evol.">
        <title>Comparative genome analysis of fish pathogen Flavobacterium columnare reveals extensive sequence diversity within the species.</title>
        <authorList>
            <person name="Kayansamruaj P."/>
            <person name="Dong H.T."/>
            <person name="Hirono I."/>
            <person name="Kondo H."/>
            <person name="Senapin S."/>
            <person name="Rodkhum C."/>
        </authorList>
    </citation>
    <scope>NUCLEOTIDE SEQUENCE [LARGE SCALE GENOMIC DNA]</scope>
    <source>
        <strain evidence="7 8">1214</strain>
    </source>
</reference>
<proteinExistence type="inferred from homology"/>
<dbReference type="SUPFAM" id="SSF52540">
    <property type="entry name" value="P-loop containing nucleoside triphosphate hydrolases"/>
    <property type="match status" value="1"/>
</dbReference>
<dbReference type="Pfam" id="PF07685">
    <property type="entry name" value="GATase_3"/>
    <property type="match status" value="1"/>
</dbReference>
<name>A0A246GDM3_9FLAO</name>
<dbReference type="Gene3D" id="3.40.50.300">
    <property type="entry name" value="P-loop containing nucleotide triphosphate hydrolases"/>
    <property type="match status" value="1"/>
</dbReference>
<dbReference type="SUPFAM" id="SSF52317">
    <property type="entry name" value="Class I glutamine amidotransferase-like"/>
    <property type="match status" value="1"/>
</dbReference>
<dbReference type="PANTHER" id="PTHR21343:SF1">
    <property type="entry name" value="COBYRIC ACID SYNTHASE"/>
    <property type="match status" value="1"/>
</dbReference>
<comment type="function">
    <text evidence="4">Catalyzes amidations at positions B, D, E, and G on adenosylcobyrinic A,C-diamide. NH(2) groups are provided by glutamine, and one molecule of ATP is hydrogenolyzed for each amidation.</text>
</comment>
<evidence type="ECO:0000256" key="1">
    <source>
        <dbReference type="ARBA" id="ARBA00004953"/>
    </source>
</evidence>
<evidence type="ECO:0000256" key="3">
    <source>
        <dbReference type="ARBA" id="ARBA00022962"/>
    </source>
</evidence>
<protein>
    <recommendedName>
        <fullName evidence="4">Cobyric acid synthase</fullName>
    </recommendedName>
</protein>
<dbReference type="GO" id="GO:0015420">
    <property type="term" value="F:ABC-type vitamin B12 transporter activity"/>
    <property type="evidence" value="ECO:0007669"/>
    <property type="project" value="UniProtKB-UniRule"/>
</dbReference>
<feature type="active site" evidence="4">
    <location>
        <position position="433"/>
    </location>
</feature>
<dbReference type="HAMAP" id="MF_00028">
    <property type="entry name" value="CobQ"/>
    <property type="match status" value="1"/>
</dbReference>
<dbReference type="AlphaFoldDB" id="A0A246GDM3"/>
<dbReference type="CDD" id="cd01750">
    <property type="entry name" value="GATase1_CobQ"/>
    <property type="match status" value="1"/>
</dbReference>